<proteinExistence type="predicted"/>
<feature type="compositionally biased region" description="Low complexity" evidence="1">
    <location>
        <begin position="32"/>
        <end position="46"/>
    </location>
</feature>
<reference evidence="3 4" key="1">
    <citation type="submission" date="2009-02" db="EMBL/GenBank/DDBJ databases">
        <title>Sequencing of the draft genome and assembly of Lutiella nitroferrum 2002.</title>
        <authorList>
            <consortium name="US DOE Joint Genome Institute (JGI-PGF)"/>
            <person name="Lucas S."/>
            <person name="Copeland A."/>
            <person name="Lapidus A."/>
            <person name="Glavina del Rio T."/>
            <person name="Tice H."/>
            <person name="Bruce D."/>
            <person name="Goodwin L."/>
            <person name="Pitluck S."/>
            <person name="Larimer F."/>
            <person name="Land M.L."/>
            <person name="Hauser L."/>
            <person name="Coates J.D."/>
        </authorList>
    </citation>
    <scope>NUCLEOTIDE SEQUENCE [LARGE SCALE GENOMIC DNA]</scope>
    <source>
        <strain evidence="3 4">2002</strain>
    </source>
</reference>
<keyword evidence="4" id="KW-1185">Reference proteome</keyword>
<gene>
    <name evidence="3" type="ORF">FuraDRAFT_2739</name>
</gene>
<evidence type="ECO:0000256" key="2">
    <source>
        <dbReference type="SAM" id="SignalP"/>
    </source>
</evidence>
<protein>
    <recommendedName>
        <fullName evidence="5">Lipoprotein</fullName>
    </recommendedName>
</protein>
<dbReference type="RefSeq" id="WP_008954759.1">
    <property type="nucleotide sequence ID" value="NZ_ACIS01000007.1"/>
</dbReference>
<feature type="region of interest" description="Disordered" evidence="1">
    <location>
        <begin position="27"/>
        <end position="54"/>
    </location>
</feature>
<organism evidence="3 4">
    <name type="scientific">Pseudogulbenkiania ferrooxidans 2002</name>
    <dbReference type="NCBI Taxonomy" id="279714"/>
    <lineage>
        <taxon>Bacteria</taxon>
        <taxon>Pseudomonadati</taxon>
        <taxon>Pseudomonadota</taxon>
        <taxon>Betaproteobacteria</taxon>
        <taxon>Neisseriales</taxon>
        <taxon>Chromobacteriaceae</taxon>
        <taxon>Pseudogulbenkiania</taxon>
    </lineage>
</organism>
<accession>B9Z5V4</accession>
<dbReference type="AlphaFoldDB" id="B9Z5V4"/>
<evidence type="ECO:0008006" key="5">
    <source>
        <dbReference type="Google" id="ProtNLM"/>
    </source>
</evidence>
<evidence type="ECO:0000313" key="4">
    <source>
        <dbReference type="Proteomes" id="UP000003165"/>
    </source>
</evidence>
<feature type="chain" id="PRO_5002895626" description="Lipoprotein" evidence="2">
    <location>
        <begin position="28"/>
        <end position="140"/>
    </location>
</feature>
<comment type="caution">
    <text evidence="3">The sequence shown here is derived from an EMBL/GenBank/DDBJ whole genome shotgun (WGS) entry which is preliminary data.</text>
</comment>
<feature type="signal peptide" evidence="2">
    <location>
        <begin position="1"/>
        <end position="27"/>
    </location>
</feature>
<dbReference type="EMBL" id="ACIS01000007">
    <property type="protein sequence ID" value="EEG07951.1"/>
    <property type="molecule type" value="Genomic_DNA"/>
</dbReference>
<evidence type="ECO:0000256" key="1">
    <source>
        <dbReference type="SAM" id="MobiDB-lite"/>
    </source>
</evidence>
<evidence type="ECO:0000313" key="3">
    <source>
        <dbReference type="EMBL" id="EEG07951.1"/>
    </source>
</evidence>
<name>B9Z5V4_9NEIS</name>
<sequence length="140" mass="14215" precursor="true">MNPPHLTRLCAVVLALTLAACATPQTAGGRRAASPAPAPSAQAAAVPPAPSTAPAPRLAAAADCIQGGAQKWGIPANYLTRQTRADGGIVLTLVNPYSGKRGLSIELTPDGRHTEANLDENGTVVSAKWRGLVSRCTDGA</sequence>
<dbReference type="Proteomes" id="UP000003165">
    <property type="component" value="Unassembled WGS sequence"/>
</dbReference>
<keyword evidence="2" id="KW-0732">Signal</keyword>